<gene>
    <name evidence="1" type="ORF">M9Y10_027875</name>
</gene>
<evidence type="ECO:0000313" key="2">
    <source>
        <dbReference type="Proteomes" id="UP001470230"/>
    </source>
</evidence>
<reference evidence="1 2" key="1">
    <citation type="submission" date="2024-04" db="EMBL/GenBank/DDBJ databases">
        <title>Tritrichomonas musculus Genome.</title>
        <authorList>
            <person name="Alves-Ferreira E."/>
            <person name="Grigg M."/>
            <person name="Lorenzi H."/>
            <person name="Galac M."/>
        </authorList>
    </citation>
    <scope>NUCLEOTIDE SEQUENCE [LARGE SCALE GENOMIC DNA]</scope>
    <source>
        <strain evidence="1 2">EAF2021</strain>
    </source>
</reference>
<proteinExistence type="predicted"/>
<accession>A0ABR2H5A8</accession>
<dbReference type="EMBL" id="JAPFFF010000043">
    <property type="protein sequence ID" value="KAK8841038.1"/>
    <property type="molecule type" value="Genomic_DNA"/>
</dbReference>
<name>A0ABR2H5A8_9EUKA</name>
<keyword evidence="2" id="KW-1185">Reference proteome</keyword>
<dbReference type="Proteomes" id="UP001470230">
    <property type="component" value="Unassembled WGS sequence"/>
</dbReference>
<evidence type="ECO:0000313" key="1">
    <source>
        <dbReference type="EMBL" id="KAK8841038.1"/>
    </source>
</evidence>
<organism evidence="1 2">
    <name type="scientific">Tritrichomonas musculus</name>
    <dbReference type="NCBI Taxonomy" id="1915356"/>
    <lineage>
        <taxon>Eukaryota</taxon>
        <taxon>Metamonada</taxon>
        <taxon>Parabasalia</taxon>
        <taxon>Tritrichomonadida</taxon>
        <taxon>Tritrichomonadidae</taxon>
        <taxon>Tritrichomonas</taxon>
    </lineage>
</organism>
<protein>
    <submittedName>
        <fullName evidence="1">Uncharacterized protein</fullName>
    </submittedName>
</protein>
<comment type="caution">
    <text evidence="1">The sequence shown here is derived from an EMBL/GenBank/DDBJ whole genome shotgun (WGS) entry which is preliminary data.</text>
</comment>
<sequence length="286" mass="34082">MSRDFSQAPQINNDTYCTHPQHFPDKGGENDELQLLQLIKSYFNDKDSFEKQLNFHLKNLSFHDLHNLVRLIWGDYDFTNYIEYLSELIDLSIESFDNYDQLKDLFINMLKTNPTNSNLGFERIFIDRVEKCKIELIQANEISWPFIDWIFNDPAIDDPRICWFEKLRDLIKKVNEIELAFDAIPIDLIEGQFDIFTSQFKKMFKVPCQVDYGALLKSIFYIFTVTETICDNEDYYDDYHYVQSVSDLRDSIWKKIKRDKELKDADIDDIIDKVQAGYDYCRKNSH</sequence>